<dbReference type="HOGENOM" id="CLU_2798293_0_0_1"/>
<feature type="region of interest" description="Disordered" evidence="1">
    <location>
        <begin position="1"/>
        <end position="51"/>
    </location>
</feature>
<name>A0A0E0E0M9_9ORYZ</name>
<reference evidence="2" key="1">
    <citation type="submission" date="2015-04" db="UniProtKB">
        <authorList>
            <consortium name="EnsemblPlants"/>
        </authorList>
    </citation>
    <scope>IDENTIFICATION</scope>
</reference>
<sequence length="68" mass="7545">MERESKSTATASAHHEAIHRPSPLFPPHHPSRGSDHPQAHGSEIEWSPNSWRMDRAALELMVVGSSQP</sequence>
<keyword evidence="3" id="KW-1185">Reference proteome</keyword>
<evidence type="ECO:0000313" key="3">
    <source>
        <dbReference type="Proteomes" id="UP000008021"/>
    </source>
</evidence>
<dbReference type="AlphaFoldDB" id="A0A0E0E0M9"/>
<evidence type="ECO:0000256" key="1">
    <source>
        <dbReference type="SAM" id="MobiDB-lite"/>
    </source>
</evidence>
<evidence type="ECO:0000313" key="2">
    <source>
        <dbReference type="EnsemblPlants" id="OMERI06G12910.1"/>
    </source>
</evidence>
<accession>A0A0E0E0M9</accession>
<organism evidence="2">
    <name type="scientific">Oryza meridionalis</name>
    <dbReference type="NCBI Taxonomy" id="40149"/>
    <lineage>
        <taxon>Eukaryota</taxon>
        <taxon>Viridiplantae</taxon>
        <taxon>Streptophyta</taxon>
        <taxon>Embryophyta</taxon>
        <taxon>Tracheophyta</taxon>
        <taxon>Spermatophyta</taxon>
        <taxon>Magnoliopsida</taxon>
        <taxon>Liliopsida</taxon>
        <taxon>Poales</taxon>
        <taxon>Poaceae</taxon>
        <taxon>BOP clade</taxon>
        <taxon>Oryzoideae</taxon>
        <taxon>Oryzeae</taxon>
        <taxon>Oryzinae</taxon>
        <taxon>Oryza</taxon>
    </lineage>
</organism>
<dbReference type="EnsemblPlants" id="OMERI06G12910.1">
    <property type="protein sequence ID" value="OMERI06G12910.1"/>
    <property type="gene ID" value="OMERI06G12910"/>
</dbReference>
<protein>
    <submittedName>
        <fullName evidence="2">Uncharacterized protein</fullName>
    </submittedName>
</protein>
<dbReference type="Proteomes" id="UP000008021">
    <property type="component" value="Chromosome 6"/>
</dbReference>
<proteinExistence type="predicted"/>
<dbReference type="Gramene" id="OMERI06G12910.1">
    <property type="protein sequence ID" value="OMERI06G12910.1"/>
    <property type="gene ID" value="OMERI06G12910"/>
</dbReference>
<reference evidence="2" key="2">
    <citation type="submission" date="2018-05" db="EMBL/GenBank/DDBJ databases">
        <title>OmerRS3 (Oryza meridionalis Reference Sequence Version 3).</title>
        <authorList>
            <person name="Zhang J."/>
            <person name="Kudrna D."/>
            <person name="Lee S."/>
            <person name="Talag J."/>
            <person name="Welchert J."/>
            <person name="Wing R.A."/>
        </authorList>
    </citation>
    <scope>NUCLEOTIDE SEQUENCE [LARGE SCALE GENOMIC DNA]</scope>
    <source>
        <strain evidence="2">cv. OR44</strain>
    </source>
</reference>